<keyword evidence="5" id="KW-1185">Reference proteome</keyword>
<feature type="compositionally biased region" description="Polar residues" evidence="1">
    <location>
        <begin position="457"/>
        <end position="478"/>
    </location>
</feature>
<evidence type="ECO:0000256" key="2">
    <source>
        <dbReference type="SAM" id="Phobius"/>
    </source>
</evidence>
<dbReference type="AlphaFoldDB" id="A0A316VFI7"/>
<dbReference type="InParanoid" id="A0A316VFI7"/>
<dbReference type="EMBL" id="KZ819603">
    <property type="protein sequence ID" value="PWN35083.1"/>
    <property type="molecule type" value="Genomic_DNA"/>
</dbReference>
<dbReference type="PANTHER" id="PTHR40465:SF1">
    <property type="entry name" value="DUF6534 DOMAIN-CONTAINING PROTEIN"/>
    <property type="match status" value="1"/>
</dbReference>
<sequence length="500" mass="54802">MSALDLSLGCILIGVLLNVWLYGFSCVQAYIYFARFKSDRTSLRVFVAFLFCADTINSVLDTVFLYKYLVTNFGNLAYAEISNNEFATDPLCVQIVGFATQLFFAWRIWKLVPGRFNWVPALIICILGFLSFLGALGTTIGVVIVRHYTQFQKFEVTVALWLSCTAAADIMVTISLITTLHRSRTGFTHTDDLLTKLIRATLQTGLLTTSFAVTDLILFVSSTSTLHLVFNLPLSKLYINSLLSTLNARAFISKGGHSMRAVNSSNLQIHGVSDMSNLKLAEAGLSSGLSSALSGKKEDSDGTLSRTTELTSAIETESMPSPDPRSPAGRPSHDGSRKKSTKFKAAWKRTTDPKSFANMKETETEHDISQYNDGEDGVHVVTIQERFESDLPRSRDSIAPALSFSNLNNKSMASFTESQRSMGNSSHGKGGEEGINQIAYHHNQHQDDSVEGGEGNDLTNSVPLQKIQSRQGSPNEATLSPIAAASNRQSMTARHPYSQC</sequence>
<dbReference type="RefSeq" id="XP_025355385.1">
    <property type="nucleotide sequence ID" value="XM_025496963.1"/>
</dbReference>
<evidence type="ECO:0000313" key="4">
    <source>
        <dbReference type="EMBL" id="PWN35083.1"/>
    </source>
</evidence>
<feature type="transmembrane region" description="Helical" evidence="2">
    <location>
        <begin position="6"/>
        <end position="33"/>
    </location>
</feature>
<dbReference type="OrthoDB" id="2535105at2759"/>
<feature type="compositionally biased region" description="Basic residues" evidence="1">
    <location>
        <begin position="338"/>
        <end position="347"/>
    </location>
</feature>
<feature type="compositionally biased region" description="Polar residues" evidence="1">
    <location>
        <begin position="486"/>
        <end position="500"/>
    </location>
</feature>
<dbReference type="InterPro" id="IPR045339">
    <property type="entry name" value="DUF6534"/>
</dbReference>
<keyword evidence="2" id="KW-0812">Transmembrane</keyword>
<feature type="domain" description="DUF6534" evidence="3">
    <location>
        <begin position="165"/>
        <end position="250"/>
    </location>
</feature>
<dbReference type="GeneID" id="37018744"/>
<name>A0A316VFI7_9BASI</name>
<dbReference type="STRING" id="1280837.A0A316VFI7"/>
<evidence type="ECO:0000259" key="3">
    <source>
        <dbReference type="Pfam" id="PF20152"/>
    </source>
</evidence>
<feature type="transmembrane region" description="Helical" evidence="2">
    <location>
        <begin position="118"/>
        <end position="146"/>
    </location>
</feature>
<evidence type="ECO:0000256" key="1">
    <source>
        <dbReference type="SAM" id="MobiDB-lite"/>
    </source>
</evidence>
<accession>A0A316VFI7</accession>
<keyword evidence="2" id="KW-0472">Membrane</keyword>
<feature type="transmembrane region" description="Helical" evidence="2">
    <location>
        <begin position="45"/>
        <end position="66"/>
    </location>
</feature>
<reference evidence="4 5" key="1">
    <citation type="journal article" date="2018" name="Mol. Biol. Evol.">
        <title>Broad Genomic Sampling Reveals a Smut Pathogenic Ancestry of the Fungal Clade Ustilaginomycotina.</title>
        <authorList>
            <person name="Kijpornyongpan T."/>
            <person name="Mondo S.J."/>
            <person name="Barry K."/>
            <person name="Sandor L."/>
            <person name="Lee J."/>
            <person name="Lipzen A."/>
            <person name="Pangilinan J."/>
            <person name="LaButti K."/>
            <person name="Hainaut M."/>
            <person name="Henrissat B."/>
            <person name="Grigoriev I.V."/>
            <person name="Spatafora J.W."/>
            <person name="Aime M.C."/>
        </authorList>
    </citation>
    <scope>NUCLEOTIDE SEQUENCE [LARGE SCALE GENOMIC DNA]</scope>
    <source>
        <strain evidence="4 5">MCA 3882</strain>
    </source>
</reference>
<organism evidence="4 5">
    <name type="scientific">Meira miltonrushii</name>
    <dbReference type="NCBI Taxonomy" id="1280837"/>
    <lineage>
        <taxon>Eukaryota</taxon>
        <taxon>Fungi</taxon>
        <taxon>Dikarya</taxon>
        <taxon>Basidiomycota</taxon>
        <taxon>Ustilaginomycotina</taxon>
        <taxon>Exobasidiomycetes</taxon>
        <taxon>Exobasidiales</taxon>
        <taxon>Brachybasidiaceae</taxon>
        <taxon>Meira</taxon>
    </lineage>
</organism>
<proteinExistence type="predicted"/>
<keyword evidence="2" id="KW-1133">Transmembrane helix</keyword>
<feature type="region of interest" description="Disordered" evidence="1">
    <location>
        <begin position="444"/>
        <end position="500"/>
    </location>
</feature>
<protein>
    <recommendedName>
        <fullName evidence="3">DUF6534 domain-containing protein</fullName>
    </recommendedName>
</protein>
<feature type="region of interest" description="Disordered" evidence="1">
    <location>
        <begin position="289"/>
        <end position="372"/>
    </location>
</feature>
<gene>
    <name evidence="4" type="ORF">FA14DRAFT_133051</name>
</gene>
<evidence type="ECO:0000313" key="5">
    <source>
        <dbReference type="Proteomes" id="UP000245771"/>
    </source>
</evidence>
<feature type="transmembrane region" description="Helical" evidence="2">
    <location>
        <begin position="158"/>
        <end position="180"/>
    </location>
</feature>
<feature type="compositionally biased region" description="Polar residues" evidence="1">
    <location>
        <begin position="302"/>
        <end position="319"/>
    </location>
</feature>
<dbReference type="Pfam" id="PF20152">
    <property type="entry name" value="DUF6534"/>
    <property type="match status" value="1"/>
</dbReference>
<dbReference type="PANTHER" id="PTHR40465">
    <property type="entry name" value="CHROMOSOME 1, WHOLE GENOME SHOTGUN SEQUENCE"/>
    <property type="match status" value="1"/>
</dbReference>
<dbReference type="Proteomes" id="UP000245771">
    <property type="component" value="Unassembled WGS sequence"/>
</dbReference>